<feature type="domain" description="Aldehyde dehydrogenase" evidence="2">
    <location>
        <begin position="7"/>
        <end position="106"/>
    </location>
</feature>
<proteinExistence type="predicted"/>
<feature type="non-terminal residue" evidence="3">
    <location>
        <position position="1"/>
    </location>
</feature>
<dbReference type="OrthoDB" id="440325at2759"/>
<evidence type="ECO:0000256" key="1">
    <source>
        <dbReference type="ARBA" id="ARBA00023002"/>
    </source>
</evidence>
<accession>A0A8J2L860</accession>
<dbReference type="InterPro" id="IPR012394">
    <property type="entry name" value="Aldehyde_DH_NAD(P)"/>
</dbReference>
<dbReference type="InterPro" id="IPR015590">
    <property type="entry name" value="Aldehyde_DH_dom"/>
</dbReference>
<dbReference type="GO" id="GO:0006081">
    <property type="term" value="P:aldehyde metabolic process"/>
    <property type="evidence" value="ECO:0007669"/>
    <property type="project" value="InterPro"/>
</dbReference>
<dbReference type="PANTHER" id="PTHR43570:SF16">
    <property type="entry name" value="ALDEHYDE DEHYDROGENASE TYPE III, ISOFORM Q"/>
    <property type="match status" value="1"/>
</dbReference>
<name>A0A8J2L860_9HEXA</name>
<dbReference type="PANTHER" id="PTHR43570">
    <property type="entry name" value="ALDEHYDE DEHYDROGENASE"/>
    <property type="match status" value="1"/>
</dbReference>
<evidence type="ECO:0000313" key="4">
    <source>
        <dbReference type="Proteomes" id="UP000708208"/>
    </source>
</evidence>
<dbReference type="Proteomes" id="UP000708208">
    <property type="component" value="Unassembled WGS sequence"/>
</dbReference>
<dbReference type="GO" id="GO:0005737">
    <property type="term" value="C:cytoplasm"/>
    <property type="evidence" value="ECO:0007669"/>
    <property type="project" value="TreeGrafter"/>
</dbReference>
<protein>
    <recommendedName>
        <fullName evidence="2">Aldehyde dehydrogenase domain-containing protein</fullName>
    </recommendedName>
</protein>
<comment type="caution">
    <text evidence="3">The sequence shown here is derived from an EMBL/GenBank/DDBJ whole genome shotgun (WGS) entry which is preliminary data.</text>
</comment>
<keyword evidence="4" id="KW-1185">Reference proteome</keyword>
<evidence type="ECO:0000259" key="2">
    <source>
        <dbReference type="Pfam" id="PF00171"/>
    </source>
</evidence>
<dbReference type="Pfam" id="PF00171">
    <property type="entry name" value="Aldedh"/>
    <property type="match status" value="1"/>
</dbReference>
<organism evidence="3 4">
    <name type="scientific">Allacma fusca</name>
    <dbReference type="NCBI Taxonomy" id="39272"/>
    <lineage>
        <taxon>Eukaryota</taxon>
        <taxon>Metazoa</taxon>
        <taxon>Ecdysozoa</taxon>
        <taxon>Arthropoda</taxon>
        <taxon>Hexapoda</taxon>
        <taxon>Collembola</taxon>
        <taxon>Symphypleona</taxon>
        <taxon>Sminthuridae</taxon>
        <taxon>Allacma</taxon>
    </lineage>
</organism>
<reference evidence="3" key="1">
    <citation type="submission" date="2021-06" db="EMBL/GenBank/DDBJ databases">
        <authorList>
            <person name="Hodson N. C."/>
            <person name="Mongue J. A."/>
            <person name="Jaron S. K."/>
        </authorList>
    </citation>
    <scope>NUCLEOTIDE SEQUENCE</scope>
</reference>
<feature type="non-terminal residue" evidence="3">
    <location>
        <position position="106"/>
    </location>
</feature>
<dbReference type="EMBL" id="CAJVCH010541543">
    <property type="protein sequence ID" value="CAG7826900.1"/>
    <property type="molecule type" value="Genomic_DNA"/>
</dbReference>
<keyword evidence="1" id="KW-0560">Oxidoreductase</keyword>
<sequence length="106" mass="12220">FQGADFLICTKEVQQKFLMHVKDVFQEMYGTSENLQNVPEFGRIINVNNFRRLKNMLRQTNGTILFGGNTDEKDLWIEPTIVGNVQRNDSLMEDEIFGPILPIVTV</sequence>
<dbReference type="GO" id="GO:0004029">
    <property type="term" value="F:aldehyde dehydrogenase (NAD+) activity"/>
    <property type="evidence" value="ECO:0007669"/>
    <property type="project" value="TreeGrafter"/>
</dbReference>
<dbReference type="AlphaFoldDB" id="A0A8J2L860"/>
<evidence type="ECO:0000313" key="3">
    <source>
        <dbReference type="EMBL" id="CAG7826900.1"/>
    </source>
</evidence>
<gene>
    <name evidence="3" type="ORF">AFUS01_LOCUS36930</name>
</gene>